<dbReference type="EMBL" id="WJXO01000001">
    <property type="protein sequence ID" value="MRN38873.1"/>
    <property type="molecule type" value="Genomic_DNA"/>
</dbReference>
<comment type="caution">
    <text evidence="1">The sequence shown here is derived from an EMBL/GenBank/DDBJ whole genome shotgun (WGS) entry which is preliminary data.</text>
</comment>
<dbReference type="RefSeq" id="WP_095503328.1">
    <property type="nucleotide sequence ID" value="NZ_CP046027.1"/>
</dbReference>
<dbReference type="AlphaFoldDB" id="A0A5Q3RY29"/>
<accession>A0A5Q3RY29</accession>
<dbReference type="InterPro" id="IPR009594">
    <property type="entry name" value="Tscrpt_reg_HTH_AraC_N"/>
</dbReference>
<proteinExistence type="predicted"/>
<gene>
    <name evidence="1" type="ORF">GJU80_10400</name>
</gene>
<reference evidence="1" key="1">
    <citation type="journal article" name="Emerg. Infect. Dis.">
        <title>Two cases of a newly characterized neisseria species.</title>
        <authorList>
            <person name="Mustapha M."/>
            <person name="Lemos A.P.S."/>
            <person name="Harrison L.H."/>
            <person name="Vantyne D."/>
            <person name="Sacchi C.T."/>
        </authorList>
    </citation>
    <scope>NUCLEOTIDE SEQUENCE</scope>
    <source>
        <strain evidence="1">N.95.16</strain>
    </source>
</reference>
<keyword evidence="2" id="KW-1185">Reference proteome</keyword>
<dbReference type="Proteomes" id="UP000486297">
    <property type="component" value="Unassembled WGS sequence"/>
</dbReference>
<name>A0A5Q3RY29_9NEIS</name>
<evidence type="ECO:0000313" key="1">
    <source>
        <dbReference type="EMBL" id="MRN38873.1"/>
    </source>
</evidence>
<evidence type="ECO:0000313" key="2">
    <source>
        <dbReference type="Proteomes" id="UP000486297"/>
    </source>
</evidence>
<dbReference type="Pfam" id="PF06719">
    <property type="entry name" value="AraC_N"/>
    <property type="match status" value="1"/>
</dbReference>
<organism evidence="1 2">
    <name type="scientific">Neisseria brasiliensis</name>
    <dbReference type="NCBI Taxonomy" id="2666100"/>
    <lineage>
        <taxon>Bacteria</taxon>
        <taxon>Pseudomonadati</taxon>
        <taxon>Pseudomonadota</taxon>
        <taxon>Betaproteobacteria</taxon>
        <taxon>Neisseriales</taxon>
        <taxon>Neisseriaceae</taxon>
        <taxon>Neisseria</taxon>
    </lineage>
</organism>
<sequence>MDSAAIESISRHIQTLNQTSLTPFEGIMVHATEPPVEIDVISEYTTVTFILSGEQNMRLGDRSFIARGGDMLFIPFQLPISTRFLPHAHAQFTGVSLVLDEQWLADIAAQTSLRSNR</sequence>
<protein>
    <submittedName>
        <fullName evidence="1">Uncharacterized protein</fullName>
    </submittedName>
</protein>